<dbReference type="NCBIfam" id="TIGR03695">
    <property type="entry name" value="menH_SHCHC"/>
    <property type="match status" value="1"/>
</dbReference>
<evidence type="ECO:0000256" key="3">
    <source>
        <dbReference type="HAMAP-Rule" id="MF_01660"/>
    </source>
</evidence>
<feature type="domain" description="AB hydrolase-1" evidence="4">
    <location>
        <begin position="1"/>
        <end position="229"/>
    </location>
</feature>
<dbReference type="InterPro" id="IPR000073">
    <property type="entry name" value="AB_hydrolase_1"/>
</dbReference>
<dbReference type="InterPro" id="IPR022485">
    <property type="entry name" value="SHCHC_synthase_MenH"/>
</dbReference>
<evidence type="ECO:0000256" key="1">
    <source>
        <dbReference type="ARBA" id="ARBA00022428"/>
    </source>
</evidence>
<name>A0ABN1FD30_9BACI</name>
<dbReference type="Proteomes" id="UP001500866">
    <property type="component" value="Unassembled WGS sequence"/>
</dbReference>
<comment type="caution">
    <text evidence="5">The sequence shown here is derived from an EMBL/GenBank/DDBJ whole genome shotgun (WGS) entry which is preliminary data.</text>
</comment>
<dbReference type="InterPro" id="IPR029058">
    <property type="entry name" value="AB_hydrolase_fold"/>
</dbReference>
<evidence type="ECO:0000256" key="2">
    <source>
        <dbReference type="ARBA" id="ARBA00023239"/>
    </source>
</evidence>
<comment type="pathway">
    <text evidence="3">Quinol/quinone metabolism; menaquinone biosynthesis.</text>
</comment>
<comment type="function">
    <text evidence="3">Catalyzes a proton abstraction reaction that results in 2,5-elimination of pyruvate from 2-succinyl-5-enolpyruvyl-6-hydroxy-3-cyclohexene-1-carboxylate (SEPHCHC) and the formation of 2-succinyl-6-hydroxy-2,4-cyclohexadiene-1-carboxylate (SHCHC).</text>
</comment>
<dbReference type="PRINTS" id="PR00111">
    <property type="entry name" value="ABHYDROLASE"/>
</dbReference>
<dbReference type="Gene3D" id="3.40.50.1820">
    <property type="entry name" value="alpha/beta hydrolase"/>
    <property type="match status" value="1"/>
</dbReference>
<keyword evidence="2 3" id="KW-0456">Lyase</keyword>
<dbReference type="EMBL" id="BAAADS010000001">
    <property type="protein sequence ID" value="GAA0588317.1"/>
    <property type="molecule type" value="Genomic_DNA"/>
</dbReference>
<dbReference type="EC" id="4.2.99.20" evidence="3"/>
<reference evidence="5 6" key="1">
    <citation type="journal article" date="2019" name="Int. J. Syst. Evol. Microbiol.">
        <title>The Global Catalogue of Microorganisms (GCM) 10K type strain sequencing project: providing services to taxonomists for standard genome sequencing and annotation.</title>
        <authorList>
            <consortium name="The Broad Institute Genomics Platform"/>
            <consortium name="The Broad Institute Genome Sequencing Center for Infectious Disease"/>
            <person name="Wu L."/>
            <person name="Ma J."/>
        </authorList>
    </citation>
    <scope>NUCLEOTIDE SEQUENCE [LARGE SCALE GENOMIC DNA]</scope>
    <source>
        <strain evidence="5 6">JCM 15395</strain>
    </source>
</reference>
<evidence type="ECO:0000313" key="5">
    <source>
        <dbReference type="EMBL" id="GAA0588317.1"/>
    </source>
</evidence>
<organism evidence="5 6">
    <name type="scientific">Virgibacillus siamensis</name>
    <dbReference type="NCBI Taxonomy" id="480071"/>
    <lineage>
        <taxon>Bacteria</taxon>
        <taxon>Bacillati</taxon>
        <taxon>Bacillota</taxon>
        <taxon>Bacilli</taxon>
        <taxon>Bacillales</taxon>
        <taxon>Bacillaceae</taxon>
        <taxon>Virgibacillus</taxon>
    </lineage>
</organism>
<sequence>MLHGFTGSSETWSGFVRQWQHEFQVITIDLPGHGKTRHSRPVTMEECCSDLVSLFNHLALRKVHVIGYSMGGRTALSLAMLYPEKLCSLTLESTSPGLSYEQERMDRRNRDTQLAKRLERDGIEVFVHFWENIPLFDTQKKLLNDTRQKIRNERLNQSAEGLAMSLRSMGTGQQPSWWGRLHELKLPVLLLAGAYDEKFIGINKKMAKRMQQASLRLIENAGHAIHVEQPQIFGKIVTEFLRTK</sequence>
<keyword evidence="1 3" id="KW-0474">Menaquinone biosynthesis</keyword>
<comment type="catalytic activity">
    <reaction evidence="3">
        <text>5-enolpyruvoyl-6-hydroxy-2-succinyl-cyclohex-3-ene-1-carboxylate = (1R,6R)-6-hydroxy-2-succinyl-cyclohexa-2,4-diene-1-carboxylate + pyruvate</text>
        <dbReference type="Rhea" id="RHEA:25597"/>
        <dbReference type="ChEBI" id="CHEBI:15361"/>
        <dbReference type="ChEBI" id="CHEBI:58689"/>
        <dbReference type="ChEBI" id="CHEBI:58818"/>
        <dbReference type="EC" id="4.2.99.20"/>
    </reaction>
</comment>
<dbReference type="HAMAP" id="MF_01660">
    <property type="entry name" value="MenH"/>
    <property type="match status" value="1"/>
</dbReference>
<dbReference type="InterPro" id="IPR000639">
    <property type="entry name" value="Epox_hydrolase-like"/>
</dbReference>
<dbReference type="PRINTS" id="PR00412">
    <property type="entry name" value="EPOXHYDRLASE"/>
</dbReference>
<proteinExistence type="inferred from homology"/>
<dbReference type="SUPFAM" id="SSF53474">
    <property type="entry name" value="alpha/beta-Hydrolases"/>
    <property type="match status" value="1"/>
</dbReference>
<comment type="pathway">
    <text evidence="3">Quinol/quinone metabolism; 1,4-dihydroxy-2-naphthoate biosynthesis; 1,4-dihydroxy-2-naphthoate from chorismate: step 3/7.</text>
</comment>
<dbReference type="PANTHER" id="PTHR42916:SF1">
    <property type="entry name" value="PROTEIN PHYLLO, CHLOROPLASTIC"/>
    <property type="match status" value="1"/>
</dbReference>
<gene>
    <name evidence="3 5" type="primary">menH</name>
    <name evidence="5" type="ORF">GCM10009001_00180</name>
</gene>
<comment type="similarity">
    <text evidence="3">Belongs to the AB hydrolase superfamily. MenH family.</text>
</comment>
<keyword evidence="6" id="KW-1185">Reference proteome</keyword>
<evidence type="ECO:0000313" key="6">
    <source>
        <dbReference type="Proteomes" id="UP001500866"/>
    </source>
</evidence>
<evidence type="ECO:0000259" key="4">
    <source>
        <dbReference type="Pfam" id="PF00561"/>
    </source>
</evidence>
<dbReference type="PANTHER" id="PTHR42916">
    <property type="entry name" value="2-SUCCINYL-5-ENOLPYRUVYL-6-HYDROXY-3-CYCLOHEXENE-1-CARBOXYLATE SYNTHASE"/>
    <property type="match status" value="1"/>
</dbReference>
<protein>
    <recommendedName>
        <fullName evidence="3">Putative 2-succinyl-6-hydroxy-2,4-cyclohexadiene-1-carboxylate synthase</fullName>
        <shortName evidence="3">SHCHC synthase</shortName>
        <ecNumber evidence="3">4.2.99.20</ecNumber>
    </recommendedName>
</protein>
<comment type="subunit">
    <text evidence="3">Monomer.</text>
</comment>
<dbReference type="Pfam" id="PF00561">
    <property type="entry name" value="Abhydrolase_1"/>
    <property type="match status" value="1"/>
</dbReference>
<accession>A0ABN1FD30</accession>